<keyword evidence="1" id="KW-0812">Transmembrane</keyword>
<evidence type="ECO:0000256" key="1">
    <source>
        <dbReference type="SAM" id="Phobius"/>
    </source>
</evidence>
<dbReference type="Pfam" id="PF07441">
    <property type="entry name" value="BofA"/>
    <property type="match status" value="1"/>
</dbReference>
<feature type="transmembrane region" description="Helical" evidence="1">
    <location>
        <begin position="6"/>
        <end position="23"/>
    </location>
</feature>
<evidence type="ECO:0000313" key="2">
    <source>
        <dbReference type="EMBL" id="NHN31965.1"/>
    </source>
</evidence>
<dbReference type="RefSeq" id="WP_166152549.1">
    <property type="nucleotide sequence ID" value="NZ_JAAOIW010000007.1"/>
</dbReference>
<sequence length="89" mass="9980">MAKPYLWWAIFSVSGLLLLFLLFRYKYAFQWLGSICLNVVVAAFLLYILNLFGAYTQLEIPINPVTVGTVSILGVPGLVMLAALKLWVI</sequence>
<gene>
    <name evidence="2" type="primary">bofA</name>
    <name evidence="2" type="ORF">G9U52_19185</name>
</gene>
<keyword evidence="3" id="KW-1185">Reference proteome</keyword>
<proteinExistence type="predicted"/>
<comment type="caution">
    <text evidence="2">The sequence shown here is derived from an EMBL/GenBank/DDBJ whole genome shotgun (WGS) entry which is preliminary data.</text>
</comment>
<feature type="transmembrane region" description="Helical" evidence="1">
    <location>
        <begin position="35"/>
        <end position="55"/>
    </location>
</feature>
<reference evidence="2" key="1">
    <citation type="submission" date="2020-03" db="EMBL/GenBank/DDBJ databases">
        <title>Draft sequencing of Paenibacilllus sp. S3N08.</title>
        <authorList>
            <person name="Kim D.-U."/>
        </authorList>
    </citation>
    <scope>NUCLEOTIDE SEQUENCE</scope>
    <source>
        <strain evidence="2">S3N08</strain>
    </source>
</reference>
<dbReference type="Proteomes" id="UP001165962">
    <property type="component" value="Unassembled WGS sequence"/>
</dbReference>
<keyword evidence="1" id="KW-1133">Transmembrane helix</keyword>
<feature type="transmembrane region" description="Helical" evidence="1">
    <location>
        <begin position="67"/>
        <end position="88"/>
    </location>
</feature>
<organism evidence="2 3">
    <name type="scientific">Paenibacillus agricola</name>
    <dbReference type="NCBI Taxonomy" id="2716264"/>
    <lineage>
        <taxon>Bacteria</taxon>
        <taxon>Bacillati</taxon>
        <taxon>Bacillota</taxon>
        <taxon>Bacilli</taxon>
        <taxon>Bacillales</taxon>
        <taxon>Paenibacillaceae</taxon>
        <taxon>Paenibacillus</taxon>
    </lineage>
</organism>
<dbReference type="EMBL" id="JAAOIW010000007">
    <property type="protein sequence ID" value="NHN31965.1"/>
    <property type="molecule type" value="Genomic_DNA"/>
</dbReference>
<keyword evidence="1" id="KW-0472">Membrane</keyword>
<name>A0ABX0JE40_9BACL</name>
<evidence type="ECO:0000313" key="3">
    <source>
        <dbReference type="Proteomes" id="UP001165962"/>
    </source>
</evidence>
<dbReference type="NCBIfam" id="TIGR02862">
    <property type="entry name" value="spore_BofA"/>
    <property type="match status" value="1"/>
</dbReference>
<dbReference type="InterPro" id="IPR010001">
    <property type="entry name" value="BofA"/>
</dbReference>
<accession>A0ABX0JE40</accession>
<protein>
    <submittedName>
        <fullName evidence="2">Pro-sigmaK processing inhibitor BofA</fullName>
    </submittedName>
</protein>